<dbReference type="Pfam" id="PF13499">
    <property type="entry name" value="EF-hand_7"/>
    <property type="match status" value="1"/>
</dbReference>
<comment type="similarity">
    <text evidence="1">Belongs to the recoverin family.</text>
</comment>
<organism evidence="8 11">
    <name type="scientific">Adineta steineri</name>
    <dbReference type="NCBI Taxonomy" id="433720"/>
    <lineage>
        <taxon>Eukaryota</taxon>
        <taxon>Metazoa</taxon>
        <taxon>Spiralia</taxon>
        <taxon>Gnathifera</taxon>
        <taxon>Rotifera</taxon>
        <taxon>Eurotatoria</taxon>
        <taxon>Bdelloidea</taxon>
        <taxon>Adinetida</taxon>
        <taxon>Adinetidae</taxon>
        <taxon>Adineta</taxon>
    </lineage>
</organism>
<dbReference type="Proteomes" id="UP000663877">
    <property type="component" value="Unassembled WGS sequence"/>
</dbReference>
<dbReference type="Gene3D" id="1.10.238.10">
    <property type="entry name" value="EF-hand"/>
    <property type="match status" value="1"/>
</dbReference>
<name>A0A815VX23_9BILA</name>
<dbReference type="CDD" id="cd00051">
    <property type="entry name" value="EFh"/>
    <property type="match status" value="1"/>
</dbReference>
<dbReference type="Pfam" id="PF13833">
    <property type="entry name" value="EF-hand_8"/>
    <property type="match status" value="1"/>
</dbReference>
<protein>
    <recommendedName>
        <fullName evidence="7">EF-hand domain-containing protein</fullName>
    </recommendedName>
</protein>
<dbReference type="GO" id="GO:0005509">
    <property type="term" value="F:calcium ion binding"/>
    <property type="evidence" value="ECO:0007669"/>
    <property type="project" value="InterPro"/>
</dbReference>
<dbReference type="PANTHER" id="PTHR23055">
    <property type="entry name" value="CALCIUM BINDING PROTEINS"/>
    <property type="match status" value="1"/>
</dbReference>
<evidence type="ECO:0000256" key="1">
    <source>
        <dbReference type="ARBA" id="ARBA00006049"/>
    </source>
</evidence>
<dbReference type="EMBL" id="CAJNOM010004414">
    <property type="protein sequence ID" value="CAF1655470.1"/>
    <property type="molecule type" value="Genomic_DNA"/>
</dbReference>
<evidence type="ECO:0000256" key="2">
    <source>
        <dbReference type="ARBA" id="ARBA00022707"/>
    </source>
</evidence>
<dbReference type="AlphaFoldDB" id="A0A815VX23"/>
<keyword evidence="6" id="KW-0449">Lipoprotein</keyword>
<dbReference type="PRINTS" id="PR00450">
    <property type="entry name" value="RECOVERIN"/>
</dbReference>
<dbReference type="Proteomes" id="UP000663832">
    <property type="component" value="Unassembled WGS sequence"/>
</dbReference>
<dbReference type="PROSITE" id="PS50222">
    <property type="entry name" value="EF_HAND_2"/>
    <property type="match status" value="3"/>
</dbReference>
<comment type="caution">
    <text evidence="8">The sequence shown here is derived from an EMBL/GenBank/DDBJ whole genome shotgun (WGS) entry which is preliminary data.</text>
</comment>
<keyword evidence="10" id="KW-1185">Reference proteome</keyword>
<evidence type="ECO:0000313" key="8">
    <source>
        <dbReference type="EMBL" id="CAF1535794.1"/>
    </source>
</evidence>
<evidence type="ECO:0000259" key="7">
    <source>
        <dbReference type="PROSITE" id="PS50222"/>
    </source>
</evidence>
<evidence type="ECO:0000313" key="11">
    <source>
        <dbReference type="Proteomes" id="UP000663877"/>
    </source>
</evidence>
<dbReference type="OrthoDB" id="191686at2759"/>
<feature type="domain" description="EF-hand" evidence="7">
    <location>
        <begin position="121"/>
        <end position="156"/>
    </location>
</feature>
<dbReference type="InterPro" id="IPR011992">
    <property type="entry name" value="EF-hand-dom_pair"/>
</dbReference>
<dbReference type="SMART" id="SM00054">
    <property type="entry name" value="EFh"/>
    <property type="match status" value="3"/>
</dbReference>
<reference evidence="8" key="1">
    <citation type="submission" date="2021-02" db="EMBL/GenBank/DDBJ databases">
        <authorList>
            <person name="Nowell W R."/>
        </authorList>
    </citation>
    <scope>NUCLEOTIDE SEQUENCE</scope>
</reference>
<dbReference type="InterPro" id="IPR028846">
    <property type="entry name" value="Recoverin"/>
</dbReference>
<feature type="domain" description="EF-hand" evidence="7">
    <location>
        <begin position="84"/>
        <end position="119"/>
    </location>
</feature>
<dbReference type="PANTHER" id="PTHR23055:SF178">
    <property type="entry name" value="NEUROCALCIN HOMOLOG"/>
    <property type="match status" value="1"/>
</dbReference>
<evidence type="ECO:0000313" key="10">
    <source>
        <dbReference type="Proteomes" id="UP000663832"/>
    </source>
</evidence>
<keyword evidence="3" id="KW-0479">Metal-binding</keyword>
<accession>A0A815VX23</accession>
<dbReference type="PROSITE" id="PS00018">
    <property type="entry name" value="EF_HAND_1"/>
    <property type="match status" value="3"/>
</dbReference>
<evidence type="ECO:0000256" key="6">
    <source>
        <dbReference type="ARBA" id="ARBA00023288"/>
    </source>
</evidence>
<gene>
    <name evidence="8" type="ORF">BJG266_LOCUS45226</name>
    <name evidence="9" type="ORF">QVE165_LOCUS62215</name>
</gene>
<sequence length="210" mass="24181">MSTNRKSRKSLELTPKGMFPFNQYKIGSLFQLIILEIAALLEASHITEEEIQHWHADFLHHCPSGQLDKKAFTEYYRKLNPREGLNDSFEAIFDMIDVNKDNTVDFNEFLVVIVLINRINDLGSRLSFVFDMWDQSDDGHIDQKELANVITAIYDRAGITDRKGERDPKKRAKEIIAKLDISGDKKLNKEEFITGCKNDPIIRNLLAPNV</sequence>
<proteinExistence type="inferred from homology"/>
<keyword evidence="5" id="KW-0106">Calcium</keyword>
<dbReference type="SUPFAM" id="SSF47473">
    <property type="entry name" value="EF-hand"/>
    <property type="match status" value="1"/>
</dbReference>
<feature type="domain" description="EF-hand" evidence="7">
    <location>
        <begin position="167"/>
        <end position="202"/>
    </location>
</feature>
<keyword evidence="2" id="KW-0519">Myristate</keyword>
<evidence type="ECO:0000256" key="3">
    <source>
        <dbReference type="ARBA" id="ARBA00022723"/>
    </source>
</evidence>
<evidence type="ECO:0000256" key="5">
    <source>
        <dbReference type="ARBA" id="ARBA00022837"/>
    </source>
</evidence>
<dbReference type="InterPro" id="IPR018247">
    <property type="entry name" value="EF_Hand_1_Ca_BS"/>
</dbReference>
<dbReference type="InterPro" id="IPR002048">
    <property type="entry name" value="EF_hand_dom"/>
</dbReference>
<keyword evidence="4" id="KW-0677">Repeat</keyword>
<evidence type="ECO:0000313" key="9">
    <source>
        <dbReference type="EMBL" id="CAF1655470.1"/>
    </source>
</evidence>
<evidence type="ECO:0000256" key="4">
    <source>
        <dbReference type="ARBA" id="ARBA00022737"/>
    </source>
</evidence>
<dbReference type="EMBL" id="CAJNOI010004039">
    <property type="protein sequence ID" value="CAF1535794.1"/>
    <property type="molecule type" value="Genomic_DNA"/>
</dbReference>